<dbReference type="EMBL" id="FN424190">
    <property type="protein sequence ID" value="CAZ66837.1"/>
    <property type="molecule type" value="Genomic_DNA"/>
</dbReference>
<dbReference type="PANTHER" id="PTHR10884:SF14">
    <property type="entry name" value="NADH DEHYDROGENASE [UBIQUINONE] IRON-SULFUR PROTEIN 3, MITOCHONDRIAL"/>
    <property type="match status" value="1"/>
</dbReference>
<keyword evidence="3" id="KW-0520">NAD</keyword>
<evidence type="ECO:0000256" key="1">
    <source>
        <dbReference type="ARBA" id="ARBA00007569"/>
    </source>
</evidence>
<evidence type="ECO:0000256" key="3">
    <source>
        <dbReference type="RuleBase" id="RU003456"/>
    </source>
</evidence>
<evidence type="ECO:0000259" key="4">
    <source>
        <dbReference type="Pfam" id="PF00329"/>
    </source>
</evidence>
<dbReference type="GeneID" id="9384778"/>
<sequence>MKFPVFIYFFFEKLNFSYWTSTTVKANHYICCVPAEINQSLNSVLSHEFYLNKSQLLEATAFDLTNQQLVDNDFFFFLKKNNVVSLYSYFFFFLKKRITFFMHTSNKIKSAESFYSNANWLEREISEMFGVTFLLKKDSRNLLLDYGTNYNPFLKKFPATGHSEVVFNSFLKTTVYSPIATTEL</sequence>
<comment type="similarity">
    <text evidence="1 3">Belongs to the complex I 30 kDa subunit family.</text>
</comment>
<keyword evidence="5" id="KW-0496">Mitochondrion</keyword>
<dbReference type="PANTHER" id="PTHR10884">
    <property type="entry name" value="NADH DEHYDROGENASE UBIQUINONE IRON-SULFUR PROTEIN 3"/>
    <property type="match status" value="1"/>
</dbReference>
<proteinExistence type="inferred from homology"/>
<feature type="domain" description="NADH:ubiquinone oxidoreductase 30kDa subunit" evidence="4">
    <location>
        <begin position="85"/>
        <end position="162"/>
    </location>
</feature>
<dbReference type="SUPFAM" id="SSF143243">
    <property type="entry name" value="Nqo5-like"/>
    <property type="match status" value="1"/>
</dbReference>
<accession>D8L7V0</accession>
<dbReference type="RefSeq" id="YP_003734458.1">
    <property type="nucleotide sequence ID" value="NC_014262.1"/>
</dbReference>
<dbReference type="GO" id="GO:0016651">
    <property type="term" value="F:oxidoreductase activity, acting on NAD(P)H"/>
    <property type="evidence" value="ECO:0007669"/>
    <property type="project" value="InterPro"/>
</dbReference>
<name>D8L7V0_PARCA</name>
<protein>
    <submittedName>
        <fullName evidence="5">NADH dehydrogenase subunit 9</fullName>
    </submittedName>
</protein>
<evidence type="ECO:0000256" key="2">
    <source>
        <dbReference type="ARBA" id="ARBA00022448"/>
    </source>
</evidence>
<geneLocation type="mitochondrion" evidence="5"/>
<dbReference type="InterPro" id="IPR001268">
    <property type="entry name" value="NADH_UbQ_OxRdtase_30kDa_su"/>
</dbReference>
<dbReference type="GO" id="GO:0008137">
    <property type="term" value="F:NADH dehydrogenase (ubiquinone) activity"/>
    <property type="evidence" value="ECO:0007669"/>
    <property type="project" value="InterPro"/>
</dbReference>
<reference evidence="5" key="1">
    <citation type="journal article" date="2011" name="BMC Genomics">
        <title>The mitochondrial genome sequence of the ciliate Paramecium caudatum reveals a shift in nucleotide composition and codon usage within the genus Paramecium.</title>
        <authorList>
            <person name="Barth D."/>
            <person name="Berendonk T.U."/>
        </authorList>
    </citation>
    <scope>NUCLEOTIDE SEQUENCE</scope>
    <source>
        <strain evidence="5">GB-E</strain>
    </source>
</reference>
<evidence type="ECO:0000313" key="5">
    <source>
        <dbReference type="EMBL" id="CAZ66837.1"/>
    </source>
</evidence>
<dbReference type="AlphaFoldDB" id="D8L7V0"/>
<dbReference type="Gene3D" id="3.30.460.80">
    <property type="entry name" value="NADH:ubiquinone oxidoreductase, 30kDa subunit"/>
    <property type="match status" value="1"/>
</dbReference>
<dbReference type="PROSITE" id="PS00542">
    <property type="entry name" value="COMPLEX1_30K"/>
    <property type="match status" value="1"/>
</dbReference>
<keyword evidence="2 3" id="KW-0813">Transport</keyword>
<gene>
    <name evidence="5" type="primary">nad9</name>
</gene>
<organism evidence="5">
    <name type="scientific">Paramecium caudatum</name>
    <dbReference type="NCBI Taxonomy" id="5885"/>
    <lineage>
        <taxon>Eukaryota</taxon>
        <taxon>Sar</taxon>
        <taxon>Alveolata</taxon>
        <taxon>Ciliophora</taxon>
        <taxon>Intramacronucleata</taxon>
        <taxon>Oligohymenophorea</taxon>
        <taxon>Peniculida</taxon>
        <taxon>Parameciidae</taxon>
        <taxon>Paramecium</taxon>
    </lineage>
</organism>
<dbReference type="Pfam" id="PF00329">
    <property type="entry name" value="Complex1_30kDa"/>
    <property type="match status" value="1"/>
</dbReference>
<keyword evidence="3" id="KW-1278">Translocase</keyword>
<dbReference type="InterPro" id="IPR020396">
    <property type="entry name" value="NADH_UbQ_OxRdtase_CS"/>
</dbReference>
<dbReference type="InterPro" id="IPR037232">
    <property type="entry name" value="NADH_quin_OxRdtase_su_C/D-like"/>
</dbReference>